<comment type="caution">
    <text evidence="2">The sequence shown here is derived from an EMBL/GenBank/DDBJ whole genome shotgun (WGS) entry which is preliminary data.</text>
</comment>
<evidence type="ECO:0000313" key="2">
    <source>
        <dbReference type="EMBL" id="MFB2833827.1"/>
    </source>
</evidence>
<proteinExistence type="predicted"/>
<dbReference type="EMBL" id="JBHFNT010000047">
    <property type="protein sequence ID" value="MFB2833827.1"/>
    <property type="molecule type" value="Genomic_DNA"/>
</dbReference>
<reference evidence="2 3" key="1">
    <citation type="submission" date="2024-09" db="EMBL/GenBank/DDBJ databases">
        <title>Floridaenema gen nov. (Aerosakkonemataceae, Aerosakkonematales ord. nov., Cyanobacteria) from benthic tropical and subtropical fresh waters, with the description of four new species.</title>
        <authorList>
            <person name="Moretto J.A."/>
            <person name="Berthold D.E."/>
            <person name="Lefler F.W."/>
            <person name="Huang I.-S."/>
            <person name="Laughinghouse H. IV."/>
        </authorList>
    </citation>
    <scope>NUCLEOTIDE SEQUENCE [LARGE SCALE GENOMIC DNA]</scope>
    <source>
        <strain evidence="2 3">BLCC-F167</strain>
    </source>
</reference>
<accession>A0ABV4WFG9</accession>
<dbReference type="RefSeq" id="WP_413276279.1">
    <property type="nucleotide sequence ID" value="NZ_JBHFNT010000047.1"/>
</dbReference>
<gene>
    <name evidence="2" type="ORF">ACE1CA_04775</name>
</gene>
<evidence type="ECO:0000259" key="1">
    <source>
        <dbReference type="Pfam" id="PF26619"/>
    </source>
</evidence>
<protein>
    <recommendedName>
        <fullName evidence="1">Chaperone protein CcmS domain-containing protein</fullName>
    </recommendedName>
</protein>
<name>A0ABV4WFG9_9CYAN</name>
<organism evidence="2 3">
    <name type="scientific">Floridaenema evergladense BLCC-F167</name>
    <dbReference type="NCBI Taxonomy" id="3153639"/>
    <lineage>
        <taxon>Bacteria</taxon>
        <taxon>Bacillati</taxon>
        <taxon>Cyanobacteriota</taxon>
        <taxon>Cyanophyceae</taxon>
        <taxon>Oscillatoriophycideae</taxon>
        <taxon>Aerosakkonematales</taxon>
        <taxon>Aerosakkonemataceae</taxon>
        <taxon>Floridanema</taxon>
        <taxon>Floridanema evergladense</taxon>
    </lineage>
</organism>
<dbReference type="InterPro" id="IPR058587">
    <property type="entry name" value="CcmS"/>
</dbReference>
<sequence length="162" mass="18454">MFEQEICIHIGNDRKQVIMMFGSTQSNQGANNWRQQLNEFVKQNQKELAALAWGLKLQRGESEDTLGIDLEPKPHFVYCPRNAIEALNQKVENQLQEILGILDAHNPKQEVLIIGIGSGQIKLVQFEPEPSPPDCFTEVARDVDSLLDDLEQRMCEQIVLQK</sequence>
<evidence type="ECO:0000313" key="3">
    <source>
        <dbReference type="Proteomes" id="UP001576780"/>
    </source>
</evidence>
<keyword evidence="3" id="KW-1185">Reference proteome</keyword>
<dbReference type="Pfam" id="PF26619">
    <property type="entry name" value="CcmS"/>
    <property type="match status" value="1"/>
</dbReference>
<feature type="domain" description="Chaperone protein CcmS" evidence="1">
    <location>
        <begin position="20"/>
        <end position="158"/>
    </location>
</feature>
<dbReference type="Proteomes" id="UP001576780">
    <property type="component" value="Unassembled WGS sequence"/>
</dbReference>